<proteinExistence type="predicted"/>
<dbReference type="AlphaFoldDB" id="A0A7D9JBY8"/>
<feature type="compositionally biased region" description="Basic and acidic residues" evidence="1">
    <location>
        <begin position="76"/>
        <end position="85"/>
    </location>
</feature>
<feature type="compositionally biased region" description="Basic and acidic residues" evidence="1">
    <location>
        <begin position="193"/>
        <end position="208"/>
    </location>
</feature>
<sequence length="443" mass="51515">MTRRIAGLSQSKATKTPNVLPIGHLSTKSSVYSPVSMSRMSQDLVYNHMKSHYQRISSAKACVDTSAPKSMKLTIKEKDRKRKEALLASNTQRTSSRSSSRQSNYHTEASNSPRDRDINDNPTTFNHISTNDTVNSPPRQSQRPSSRKSRSHRLPSQTFRENGDSRQTHYNQRLKEPAMLTNRTSYNNDDDLRENNDSLRHNMQNDHYNYERFERRRTDPTINLENSSGMRNNENGKISDTNNFDLNDGSVRHNNHIDEYNNHERYHRNNRRRDQKPNTGNFSGSQINENTKTFESNDTSNLHTSSQREEWSDLGNRTLENGLGEYRTTDRLYASTPRFEMEDKFEANPNLSLSTVSFSYKSSPTRRKPRKKNPEEMIWTEEQKYLQFVSDVTNDVLARGICSNRVINKVFESHIEKRKDDLDEENMREMISQLKEDLGVTND</sequence>
<accession>A0A7D9JBY8</accession>
<dbReference type="PANTHER" id="PTHR14917">
    <property type="entry name" value="SPERMATOGENESIS-ASSOCIATED PROTEIN 7"/>
    <property type="match status" value="1"/>
</dbReference>
<feature type="compositionally biased region" description="Polar residues" evidence="1">
    <location>
        <begin position="277"/>
        <end position="305"/>
    </location>
</feature>
<protein>
    <submittedName>
        <fullName evidence="2">Uncharacterized protein</fullName>
    </submittedName>
</protein>
<feature type="compositionally biased region" description="Polar residues" evidence="1">
    <location>
        <begin position="120"/>
        <end position="135"/>
    </location>
</feature>
<evidence type="ECO:0000313" key="3">
    <source>
        <dbReference type="Proteomes" id="UP001152795"/>
    </source>
</evidence>
<dbReference type="EMBL" id="CACRXK020014333">
    <property type="protein sequence ID" value="CAB4026665.1"/>
    <property type="molecule type" value="Genomic_DNA"/>
</dbReference>
<feature type="compositionally biased region" description="Low complexity" evidence="1">
    <location>
        <begin position="89"/>
        <end position="104"/>
    </location>
</feature>
<feature type="compositionally biased region" description="Basic and acidic residues" evidence="1">
    <location>
        <begin position="255"/>
        <end position="264"/>
    </location>
</feature>
<name>A0A7D9JBY8_PARCT</name>
<dbReference type="GO" id="GO:0036064">
    <property type="term" value="C:ciliary basal body"/>
    <property type="evidence" value="ECO:0007669"/>
    <property type="project" value="TreeGrafter"/>
</dbReference>
<evidence type="ECO:0000313" key="2">
    <source>
        <dbReference type="EMBL" id="CAB4026665.1"/>
    </source>
</evidence>
<dbReference type="InterPro" id="IPR029357">
    <property type="entry name" value="SPATA7"/>
</dbReference>
<feature type="compositionally biased region" description="Polar residues" evidence="1">
    <location>
        <begin position="8"/>
        <end position="17"/>
    </location>
</feature>
<evidence type="ECO:0000256" key="1">
    <source>
        <dbReference type="SAM" id="MobiDB-lite"/>
    </source>
</evidence>
<dbReference type="Proteomes" id="UP001152795">
    <property type="component" value="Unassembled WGS sequence"/>
</dbReference>
<gene>
    <name evidence="2" type="ORF">PACLA_8A027497</name>
</gene>
<keyword evidence="3" id="KW-1185">Reference proteome</keyword>
<dbReference type="OrthoDB" id="6263678at2759"/>
<reference evidence="2" key="1">
    <citation type="submission" date="2020-04" db="EMBL/GenBank/DDBJ databases">
        <authorList>
            <person name="Alioto T."/>
            <person name="Alioto T."/>
            <person name="Gomez Garrido J."/>
        </authorList>
    </citation>
    <scope>NUCLEOTIDE SEQUENCE</scope>
    <source>
        <strain evidence="2">A484AB</strain>
    </source>
</reference>
<organism evidence="2 3">
    <name type="scientific">Paramuricea clavata</name>
    <name type="common">Red gorgonian</name>
    <name type="synonym">Violescent sea-whip</name>
    <dbReference type="NCBI Taxonomy" id="317549"/>
    <lineage>
        <taxon>Eukaryota</taxon>
        <taxon>Metazoa</taxon>
        <taxon>Cnidaria</taxon>
        <taxon>Anthozoa</taxon>
        <taxon>Octocorallia</taxon>
        <taxon>Malacalcyonacea</taxon>
        <taxon>Plexauridae</taxon>
        <taxon>Paramuricea</taxon>
    </lineage>
</organism>
<feature type="region of interest" description="Disordered" evidence="1">
    <location>
        <begin position="1"/>
        <end position="23"/>
    </location>
</feature>
<dbReference type="GO" id="GO:0000226">
    <property type="term" value="P:microtubule cytoskeleton organization"/>
    <property type="evidence" value="ECO:0007669"/>
    <property type="project" value="TreeGrafter"/>
</dbReference>
<feature type="region of interest" description="Disordered" evidence="1">
    <location>
        <begin position="253"/>
        <end position="322"/>
    </location>
</feature>
<comment type="caution">
    <text evidence="2">The sequence shown here is derived from an EMBL/GenBank/DDBJ whole genome shotgun (WGS) entry which is preliminary data.</text>
</comment>
<feature type="region of interest" description="Disordered" evidence="1">
    <location>
        <begin position="76"/>
        <end position="208"/>
    </location>
</feature>
<dbReference type="Pfam" id="PF15244">
    <property type="entry name" value="HSD3"/>
    <property type="match status" value="2"/>
</dbReference>
<feature type="compositionally biased region" description="Basic residues" evidence="1">
    <location>
        <begin position="265"/>
        <end position="274"/>
    </location>
</feature>
<dbReference type="GO" id="GO:0005930">
    <property type="term" value="C:axoneme"/>
    <property type="evidence" value="ECO:0007669"/>
    <property type="project" value="TreeGrafter"/>
</dbReference>
<dbReference type="PANTHER" id="PTHR14917:SF4">
    <property type="entry name" value="SPERMATOGENESIS-ASSOCIATED 7"/>
    <property type="match status" value="1"/>
</dbReference>